<gene>
    <name evidence="1" type="ORF">C8N32_1132</name>
</gene>
<protein>
    <submittedName>
        <fullName evidence="1">Uncharacterized protein</fullName>
    </submittedName>
</protein>
<dbReference type="EMBL" id="QAAA01000013">
    <property type="protein sequence ID" value="PTN01394.1"/>
    <property type="molecule type" value="Genomic_DNA"/>
</dbReference>
<keyword evidence="2" id="KW-1185">Reference proteome</keyword>
<name>A0A2T5BQI5_9RHOB</name>
<dbReference type="AlphaFoldDB" id="A0A2T5BQI5"/>
<dbReference type="Proteomes" id="UP000243859">
    <property type="component" value="Unassembled WGS sequence"/>
</dbReference>
<proteinExistence type="predicted"/>
<reference evidence="1 2" key="1">
    <citation type="submission" date="2018-04" db="EMBL/GenBank/DDBJ databases">
        <title>Genomic Encyclopedia of Archaeal and Bacterial Type Strains, Phase II (KMG-II): from individual species to whole genera.</title>
        <authorList>
            <person name="Goeker M."/>
        </authorList>
    </citation>
    <scope>NUCLEOTIDE SEQUENCE [LARGE SCALE GENOMIC DNA]</scope>
    <source>
        <strain evidence="1 2">DSM 18064</strain>
    </source>
</reference>
<evidence type="ECO:0000313" key="1">
    <source>
        <dbReference type="EMBL" id="PTN01394.1"/>
    </source>
</evidence>
<sequence length="47" mass="5396">MSNSIALGLTILIAVALVADGILFDWDNSFFLTLKFMDLMEWVAFWR</sequence>
<evidence type="ECO:0000313" key="2">
    <source>
        <dbReference type="Proteomes" id="UP000243859"/>
    </source>
</evidence>
<accession>A0A2T5BQI5</accession>
<dbReference type="RefSeq" id="WP_170106778.1">
    <property type="nucleotide sequence ID" value="NZ_NHSI01000063.1"/>
</dbReference>
<comment type="caution">
    <text evidence="1">The sequence shown here is derived from an EMBL/GenBank/DDBJ whole genome shotgun (WGS) entry which is preliminary data.</text>
</comment>
<organism evidence="1 2">
    <name type="scientific">Rhodovulum imhoffii</name>
    <dbReference type="NCBI Taxonomy" id="365340"/>
    <lineage>
        <taxon>Bacteria</taxon>
        <taxon>Pseudomonadati</taxon>
        <taxon>Pseudomonadota</taxon>
        <taxon>Alphaproteobacteria</taxon>
        <taxon>Rhodobacterales</taxon>
        <taxon>Paracoccaceae</taxon>
        <taxon>Rhodovulum</taxon>
    </lineage>
</organism>